<dbReference type="PROSITE" id="PS51502">
    <property type="entry name" value="S_R_A_B_BARREL"/>
    <property type="match status" value="1"/>
</dbReference>
<name>A0ABU9NQX3_9FLAO</name>
<keyword evidence="1" id="KW-0732">Signal</keyword>
<dbReference type="SMART" id="SM00886">
    <property type="entry name" value="Dabb"/>
    <property type="match status" value="1"/>
</dbReference>
<gene>
    <name evidence="3" type="ORF">WFZ86_14670</name>
</gene>
<comment type="caution">
    <text evidence="3">The sequence shown here is derived from an EMBL/GenBank/DDBJ whole genome shotgun (WGS) entry which is preliminary data.</text>
</comment>
<feature type="chain" id="PRO_5046946254" evidence="1">
    <location>
        <begin position="22"/>
        <end position="131"/>
    </location>
</feature>
<evidence type="ECO:0000259" key="2">
    <source>
        <dbReference type="PROSITE" id="PS51502"/>
    </source>
</evidence>
<feature type="signal peptide" evidence="1">
    <location>
        <begin position="1"/>
        <end position="21"/>
    </location>
</feature>
<reference evidence="3 4" key="1">
    <citation type="submission" date="2024-03" db="EMBL/GenBank/DDBJ databases">
        <title>Two novel species of the genus Flavobacterium exhibiting potentially degradation of complex polysaccharides.</title>
        <authorList>
            <person name="Lian X."/>
        </authorList>
    </citation>
    <scope>NUCLEOTIDE SEQUENCE [LARGE SCALE GENOMIC DNA]</scope>
    <source>
        <strain evidence="3 4">N6</strain>
    </source>
</reference>
<evidence type="ECO:0000313" key="3">
    <source>
        <dbReference type="EMBL" id="MEM0577748.1"/>
    </source>
</evidence>
<dbReference type="EMBL" id="JBCGDP010000015">
    <property type="protein sequence ID" value="MEM0577748.1"/>
    <property type="molecule type" value="Genomic_DNA"/>
</dbReference>
<proteinExistence type="predicted"/>
<evidence type="ECO:0000256" key="1">
    <source>
        <dbReference type="SAM" id="SignalP"/>
    </source>
</evidence>
<dbReference type="Pfam" id="PF07876">
    <property type="entry name" value="Dabb"/>
    <property type="match status" value="1"/>
</dbReference>
<accession>A0ABU9NQX3</accession>
<organism evidence="3 4">
    <name type="scientific">Flavobacterium polysaccharolyticum</name>
    <dbReference type="NCBI Taxonomy" id="3133148"/>
    <lineage>
        <taxon>Bacteria</taxon>
        <taxon>Pseudomonadati</taxon>
        <taxon>Bacteroidota</taxon>
        <taxon>Flavobacteriia</taxon>
        <taxon>Flavobacteriales</taxon>
        <taxon>Flavobacteriaceae</taxon>
        <taxon>Flavobacterium</taxon>
    </lineage>
</organism>
<dbReference type="Gene3D" id="3.30.70.100">
    <property type="match status" value="1"/>
</dbReference>
<dbReference type="Proteomes" id="UP001468798">
    <property type="component" value="Unassembled WGS sequence"/>
</dbReference>
<protein>
    <submittedName>
        <fullName evidence="3">Dabb family protein</fullName>
    </submittedName>
</protein>
<keyword evidence="4" id="KW-1185">Reference proteome</keyword>
<dbReference type="RefSeq" id="WP_342692620.1">
    <property type="nucleotide sequence ID" value="NZ_JBCGDP010000015.1"/>
</dbReference>
<sequence length="131" mass="14862">MKRRRFIASTALAGVASVGLAMNTSPKQAKFLLHHVFFWLKNPNATADKAQLIEGLKTLAAIPTVKQIHVGLLASTEKREVVDTSWDVSELLFFEDEKGQKTYQDHPIHQDFVKKYSHLWQKVVVYDAIDV</sequence>
<dbReference type="InterPro" id="IPR013097">
    <property type="entry name" value="Dabb"/>
</dbReference>
<evidence type="ECO:0000313" key="4">
    <source>
        <dbReference type="Proteomes" id="UP001468798"/>
    </source>
</evidence>
<feature type="domain" description="Stress-response A/B barrel" evidence="2">
    <location>
        <begin position="32"/>
        <end position="128"/>
    </location>
</feature>
<dbReference type="InterPro" id="IPR011008">
    <property type="entry name" value="Dimeric_a/b-barrel"/>
</dbReference>
<dbReference type="SUPFAM" id="SSF54909">
    <property type="entry name" value="Dimeric alpha+beta barrel"/>
    <property type="match status" value="1"/>
</dbReference>